<dbReference type="PATRIC" id="fig|1423747.3.peg.537"/>
<evidence type="ECO:0000313" key="2">
    <source>
        <dbReference type="EMBL" id="KRL61675.1"/>
    </source>
</evidence>
<dbReference type="RefSeq" id="WP_025083754.1">
    <property type="nucleotide sequence ID" value="NZ_AZEX01000013.1"/>
</dbReference>
<dbReference type="SUPFAM" id="SSF47413">
    <property type="entry name" value="lambda repressor-like DNA-binding domains"/>
    <property type="match status" value="1"/>
</dbReference>
<comment type="caution">
    <text evidence="2">The sequence shown here is derived from an EMBL/GenBank/DDBJ whole genome shotgun (WGS) entry which is preliminary data.</text>
</comment>
<dbReference type="Gene3D" id="1.25.40.10">
    <property type="entry name" value="Tetratricopeptide repeat domain"/>
    <property type="match status" value="1"/>
</dbReference>
<dbReference type="PROSITE" id="PS50943">
    <property type="entry name" value="HTH_CROC1"/>
    <property type="match status" value="1"/>
</dbReference>
<feature type="domain" description="HTH cro/C1-type" evidence="1">
    <location>
        <begin position="7"/>
        <end position="60"/>
    </location>
</feature>
<dbReference type="PANTHER" id="PTHR37038">
    <property type="entry name" value="TRANSCRIPTIONAL REGULATOR-RELATED"/>
    <property type="match status" value="1"/>
</dbReference>
<accession>A0A0R1S818</accession>
<dbReference type="STRING" id="1423747.FC69_GL000528"/>
<proteinExistence type="predicted"/>
<dbReference type="InterPro" id="IPR010982">
    <property type="entry name" value="Lambda_DNA-bd_dom_sf"/>
</dbReference>
<dbReference type="OrthoDB" id="1150409at2"/>
<dbReference type="InterPro" id="IPR001387">
    <property type="entry name" value="Cro/C1-type_HTH"/>
</dbReference>
<dbReference type="Pfam" id="PF01381">
    <property type="entry name" value="HTH_3"/>
    <property type="match status" value="1"/>
</dbReference>
<dbReference type="EMBL" id="AZEX01000013">
    <property type="protein sequence ID" value="KRL61675.1"/>
    <property type="molecule type" value="Genomic_DNA"/>
</dbReference>
<dbReference type="eggNOG" id="COG1396">
    <property type="taxonomic scope" value="Bacteria"/>
</dbReference>
<dbReference type="SMART" id="SM00530">
    <property type="entry name" value="HTH_XRE"/>
    <property type="match status" value="1"/>
</dbReference>
<dbReference type="Proteomes" id="UP000051264">
    <property type="component" value="Unassembled WGS sequence"/>
</dbReference>
<name>A0A0R1S818_9LACO</name>
<dbReference type="GO" id="GO:0003677">
    <property type="term" value="F:DNA binding"/>
    <property type="evidence" value="ECO:0007669"/>
    <property type="project" value="InterPro"/>
</dbReference>
<protein>
    <submittedName>
        <fullName evidence="2">Helix-turn-helix family protein</fullName>
    </submittedName>
</protein>
<evidence type="ECO:0000313" key="3">
    <source>
        <dbReference type="Proteomes" id="UP000051264"/>
    </source>
</evidence>
<reference evidence="2 3" key="1">
    <citation type="journal article" date="2015" name="Genome Announc.">
        <title>Expanding the biotechnology potential of lactobacilli through comparative genomics of 213 strains and associated genera.</title>
        <authorList>
            <person name="Sun Z."/>
            <person name="Harris H.M."/>
            <person name="McCann A."/>
            <person name="Guo C."/>
            <person name="Argimon S."/>
            <person name="Zhang W."/>
            <person name="Yang X."/>
            <person name="Jeffery I.B."/>
            <person name="Cooney J.C."/>
            <person name="Kagawa T.F."/>
            <person name="Liu W."/>
            <person name="Song Y."/>
            <person name="Salvetti E."/>
            <person name="Wrobel A."/>
            <person name="Rasinkangas P."/>
            <person name="Parkhill J."/>
            <person name="Rea M.C."/>
            <person name="O'Sullivan O."/>
            <person name="Ritari J."/>
            <person name="Douillard F.P."/>
            <person name="Paul Ross R."/>
            <person name="Yang R."/>
            <person name="Briner A.E."/>
            <person name="Felis G.E."/>
            <person name="de Vos W.M."/>
            <person name="Barrangou R."/>
            <person name="Klaenhammer T.R."/>
            <person name="Caufield P.W."/>
            <person name="Cui Y."/>
            <person name="Zhang H."/>
            <person name="O'Toole P.W."/>
        </authorList>
    </citation>
    <scope>NUCLEOTIDE SEQUENCE [LARGE SCALE GENOMIC DNA]</scope>
    <source>
        <strain evidence="2 3">DSM 14340</strain>
    </source>
</reference>
<dbReference type="CDD" id="cd00093">
    <property type="entry name" value="HTH_XRE"/>
    <property type="match status" value="1"/>
</dbReference>
<dbReference type="AlphaFoldDB" id="A0A0R1S818"/>
<dbReference type="PANTHER" id="PTHR37038:SF14">
    <property type="entry name" value="TRANSCRIPTIONAL ACTIVATOR"/>
    <property type="match status" value="1"/>
</dbReference>
<gene>
    <name evidence="2" type="ORF">FC69_GL000528</name>
</gene>
<dbReference type="InterPro" id="IPR011990">
    <property type="entry name" value="TPR-like_helical_dom_sf"/>
</dbReference>
<dbReference type="InterPro" id="IPR053163">
    <property type="entry name" value="HTH-type_regulator_Rgg"/>
</dbReference>
<sequence>MFLGDLIHERRLKKQLTQSELAAGICTQNTISKIEKKQIPPTIPILTKICLRLDLTLNDLFTEFNSIDTATDQNTINAEIALLNGHTQLALDCIQPIDFASSQPNTFPPIFYFFQGYTSFLNQQSELQVFSAYNSFTAAIGDEASTLKLLLNTGMGLIYQQADEPLAEFYFNKNLLLIQHLDHLNNVDLHRVLFTIYHTAQYLLASNQNKVAKKLLETGIELSQKHHFIDQLAQILALKAKTLGKNTPEYAETLIQALVFAKFLEDDQLSTEIEQLQS</sequence>
<organism evidence="2 3">
    <name type="scientific">Latilactobacillus fuchuensis DSM 14340 = JCM 11249</name>
    <dbReference type="NCBI Taxonomy" id="1423747"/>
    <lineage>
        <taxon>Bacteria</taxon>
        <taxon>Bacillati</taxon>
        <taxon>Bacillota</taxon>
        <taxon>Bacilli</taxon>
        <taxon>Lactobacillales</taxon>
        <taxon>Lactobacillaceae</taxon>
        <taxon>Latilactobacillus</taxon>
    </lineage>
</organism>
<evidence type="ECO:0000259" key="1">
    <source>
        <dbReference type="PROSITE" id="PS50943"/>
    </source>
</evidence>